<dbReference type="Gene3D" id="1.20.1280.50">
    <property type="match status" value="1"/>
</dbReference>
<sequence length="241" mass="27526">MDANSRANLSKTDRIGHLLKLIEEDLDSVNFQMRRTRMKEHISQLRAILFPIENLPDELLLEIFTHYRDLNPVSIPYKARVAGEVVATMNSVLNISWVCTRWRQLAIRCSPLWSDFGVALEGKTIGEWEGNIDFHKELVDLFLARSGKHPLSLRLSVETFGITLPEHPTLVMLSRHSTRWRAVRFLELDFNNVFPTLATLELPVLKLLEMLGDDFNLVNCVLANAPLVDTFETQFTCPPSG</sequence>
<evidence type="ECO:0000313" key="2">
    <source>
        <dbReference type="Proteomes" id="UP000799118"/>
    </source>
</evidence>
<dbReference type="AlphaFoldDB" id="A0A6A4H9B3"/>
<evidence type="ECO:0000313" key="1">
    <source>
        <dbReference type="EMBL" id="KAE9394802.1"/>
    </source>
</evidence>
<keyword evidence="2" id="KW-1185">Reference proteome</keyword>
<proteinExistence type="predicted"/>
<protein>
    <submittedName>
        <fullName evidence="1">Uncharacterized protein</fullName>
    </submittedName>
</protein>
<accession>A0A6A4H9B3</accession>
<name>A0A6A4H9B3_9AGAR</name>
<dbReference type="OrthoDB" id="2269034at2759"/>
<reference evidence="1" key="1">
    <citation type="journal article" date="2019" name="Environ. Microbiol.">
        <title>Fungal ecological strategies reflected in gene transcription - a case study of two litter decomposers.</title>
        <authorList>
            <person name="Barbi F."/>
            <person name="Kohler A."/>
            <person name="Barry K."/>
            <person name="Baskaran P."/>
            <person name="Daum C."/>
            <person name="Fauchery L."/>
            <person name="Ihrmark K."/>
            <person name="Kuo A."/>
            <person name="LaButti K."/>
            <person name="Lipzen A."/>
            <person name="Morin E."/>
            <person name="Grigoriev I.V."/>
            <person name="Henrissat B."/>
            <person name="Lindahl B."/>
            <person name="Martin F."/>
        </authorList>
    </citation>
    <scope>NUCLEOTIDE SEQUENCE</scope>
    <source>
        <strain evidence="1">JB14</strain>
    </source>
</reference>
<gene>
    <name evidence="1" type="ORF">BT96DRAFT_179684</name>
</gene>
<dbReference type="EMBL" id="ML769543">
    <property type="protein sequence ID" value="KAE9394802.1"/>
    <property type="molecule type" value="Genomic_DNA"/>
</dbReference>
<dbReference type="Proteomes" id="UP000799118">
    <property type="component" value="Unassembled WGS sequence"/>
</dbReference>
<organism evidence="1 2">
    <name type="scientific">Gymnopus androsaceus JB14</name>
    <dbReference type="NCBI Taxonomy" id="1447944"/>
    <lineage>
        <taxon>Eukaryota</taxon>
        <taxon>Fungi</taxon>
        <taxon>Dikarya</taxon>
        <taxon>Basidiomycota</taxon>
        <taxon>Agaricomycotina</taxon>
        <taxon>Agaricomycetes</taxon>
        <taxon>Agaricomycetidae</taxon>
        <taxon>Agaricales</taxon>
        <taxon>Marasmiineae</taxon>
        <taxon>Omphalotaceae</taxon>
        <taxon>Gymnopus</taxon>
    </lineage>
</organism>